<keyword evidence="2" id="KW-1185">Reference proteome</keyword>
<accession>A0A6V8LR43</accession>
<gene>
    <name evidence="1" type="ORF">NNJEOMEG_00048</name>
</gene>
<dbReference type="EMBL" id="BLTE01000001">
    <property type="protein sequence ID" value="GFK92226.1"/>
    <property type="molecule type" value="Genomic_DNA"/>
</dbReference>
<dbReference type="RefSeq" id="WP_173080168.1">
    <property type="nucleotide sequence ID" value="NZ_BLTE01000001.1"/>
</dbReference>
<comment type="caution">
    <text evidence="1">The sequence shown here is derived from an EMBL/GenBank/DDBJ whole genome shotgun (WGS) entry which is preliminary data.</text>
</comment>
<dbReference type="AlphaFoldDB" id="A0A6V8LR43"/>
<proteinExistence type="predicted"/>
<organism evidence="1 2">
    <name type="scientific">Fundidesulfovibrio magnetotacticus</name>
    <dbReference type="NCBI Taxonomy" id="2730080"/>
    <lineage>
        <taxon>Bacteria</taxon>
        <taxon>Pseudomonadati</taxon>
        <taxon>Thermodesulfobacteriota</taxon>
        <taxon>Desulfovibrionia</taxon>
        <taxon>Desulfovibrionales</taxon>
        <taxon>Desulfovibrionaceae</taxon>
        <taxon>Fundidesulfovibrio</taxon>
    </lineage>
</organism>
<reference evidence="1 2" key="2">
    <citation type="submission" date="2020-05" db="EMBL/GenBank/DDBJ databases">
        <title>Draft genome sequence of Desulfovibrio sp. strainFSS-1.</title>
        <authorList>
            <person name="Shimoshige H."/>
            <person name="Kobayashi H."/>
            <person name="Maekawa T."/>
        </authorList>
    </citation>
    <scope>NUCLEOTIDE SEQUENCE [LARGE SCALE GENOMIC DNA]</scope>
    <source>
        <strain evidence="1 2">SIID29052-01</strain>
    </source>
</reference>
<reference evidence="1 2" key="1">
    <citation type="submission" date="2020-04" db="EMBL/GenBank/DDBJ databases">
        <authorList>
            <consortium name="Desulfovibrio sp. FSS-1 genome sequencing consortium"/>
            <person name="Shimoshige H."/>
            <person name="Kobayashi H."/>
            <person name="Maekawa T."/>
        </authorList>
    </citation>
    <scope>NUCLEOTIDE SEQUENCE [LARGE SCALE GENOMIC DNA]</scope>
    <source>
        <strain evidence="1 2">SIID29052-01</strain>
    </source>
</reference>
<evidence type="ECO:0000313" key="1">
    <source>
        <dbReference type="EMBL" id="GFK92226.1"/>
    </source>
</evidence>
<dbReference type="Proteomes" id="UP000494245">
    <property type="component" value="Unassembled WGS sequence"/>
</dbReference>
<name>A0A6V8LR43_9BACT</name>
<protein>
    <recommendedName>
        <fullName evidence="3">RepB-like DNA primase domain-containing protein</fullName>
    </recommendedName>
</protein>
<evidence type="ECO:0008006" key="3">
    <source>
        <dbReference type="Google" id="ProtNLM"/>
    </source>
</evidence>
<evidence type="ECO:0000313" key="2">
    <source>
        <dbReference type="Proteomes" id="UP000494245"/>
    </source>
</evidence>
<sequence length="339" mass="37237">MRPVDFLKLFVPEALGEGEAFLIWTMDPNGAKRSSWFRDADKAAAFARRCAGKANVYFAPSIFNAGLGGKRGAVQDVIGVNAFVADTDIANTAHAKPGLPPDLDAAKAILAACPLAPSVIWNTGGGLQAAWLLHETEWLSDATRPQVAALSKGWQIILSNVAHRAGGYVTDSVGSLEHVFRVPGSMNLKPEYGSPRPVEVIEAHPERRYSLDDIREFADLDGLTEDVPTQAGLLDIVLRPNPEINREFLQVLLEEDTKFRGSWHRTRPDIRDQSLSSYDLSISTILAGFGLEDQQIADYLVVFRHMHGGPKDRAKALRRDYVSRTIQKARKTVEARNAG</sequence>